<sequence>MLIDGTEPRRVTDGTTGDVTETYNANESVYVRLTARLPGFELCDSLGRHVREAVVCFDPDFVSMQQRAHEARQLQTARKQFNIKHDIEHFSALQSWRINQRRWEVELLQTEWEEGNVAIFPPGTTEGNIREAVQDLRAQNTKEAFNKPNSRYIGRSEAMVVRKPRRRLDSPIDFEAPSSEPRSAFKR</sequence>
<evidence type="ECO:0000313" key="3">
    <source>
        <dbReference type="Proteomes" id="UP000182235"/>
    </source>
</evidence>
<gene>
    <name evidence="2" type="ORF">AJ78_08040</name>
</gene>
<comment type="caution">
    <text evidence="2">The sequence shown here is derived from an EMBL/GenBank/DDBJ whole genome shotgun (WGS) entry which is preliminary data.</text>
</comment>
<dbReference type="VEuPathDB" id="FungiDB:AJ78_08040"/>
<organism evidence="2 3">
    <name type="scientific">Emergomyces pasteurianus Ep9510</name>
    <dbReference type="NCBI Taxonomy" id="1447872"/>
    <lineage>
        <taxon>Eukaryota</taxon>
        <taxon>Fungi</taxon>
        <taxon>Dikarya</taxon>
        <taxon>Ascomycota</taxon>
        <taxon>Pezizomycotina</taxon>
        <taxon>Eurotiomycetes</taxon>
        <taxon>Eurotiomycetidae</taxon>
        <taxon>Onygenales</taxon>
        <taxon>Ajellomycetaceae</taxon>
        <taxon>Emergomyces</taxon>
    </lineage>
</organism>
<dbReference type="Proteomes" id="UP000182235">
    <property type="component" value="Unassembled WGS sequence"/>
</dbReference>
<proteinExistence type="predicted"/>
<evidence type="ECO:0000256" key="1">
    <source>
        <dbReference type="SAM" id="MobiDB-lite"/>
    </source>
</evidence>
<dbReference type="AlphaFoldDB" id="A0A1J9P432"/>
<accession>A0A1J9P432</accession>
<name>A0A1J9P432_9EURO</name>
<evidence type="ECO:0000313" key="2">
    <source>
        <dbReference type="EMBL" id="OJD11128.1"/>
    </source>
</evidence>
<dbReference type="EMBL" id="LGRN01000606">
    <property type="protein sequence ID" value="OJD11128.1"/>
    <property type="molecule type" value="Genomic_DNA"/>
</dbReference>
<protein>
    <submittedName>
        <fullName evidence="2">Uncharacterized protein</fullName>
    </submittedName>
</protein>
<dbReference type="OrthoDB" id="4173016at2759"/>
<keyword evidence="3" id="KW-1185">Reference proteome</keyword>
<reference evidence="2 3" key="1">
    <citation type="submission" date="2015-07" db="EMBL/GenBank/DDBJ databases">
        <title>Emmonsia species relationships and genome sequence.</title>
        <authorList>
            <consortium name="The Broad Institute Genomics Platform"/>
            <person name="Cuomo C.A."/>
            <person name="Munoz J.F."/>
            <person name="Imamovic A."/>
            <person name="Priest M.E."/>
            <person name="Young S."/>
            <person name="Clay O.K."/>
            <person name="McEwen J.G."/>
        </authorList>
    </citation>
    <scope>NUCLEOTIDE SEQUENCE [LARGE SCALE GENOMIC DNA]</scope>
    <source>
        <strain evidence="2 3">UAMH 9510</strain>
    </source>
</reference>
<feature type="region of interest" description="Disordered" evidence="1">
    <location>
        <begin position="164"/>
        <end position="187"/>
    </location>
</feature>